<evidence type="ECO:0000256" key="3">
    <source>
        <dbReference type="ARBA" id="ARBA00011890"/>
    </source>
</evidence>
<evidence type="ECO:0000256" key="2">
    <source>
        <dbReference type="ARBA" id="ARBA00005369"/>
    </source>
</evidence>
<dbReference type="EC" id="2.1.1.77" evidence="3"/>
<dbReference type="InterPro" id="IPR029063">
    <property type="entry name" value="SAM-dependent_MTases_sf"/>
</dbReference>
<gene>
    <name evidence="8" type="ORF">S12H4_29313</name>
</gene>
<evidence type="ECO:0000256" key="1">
    <source>
        <dbReference type="ARBA" id="ARBA00004496"/>
    </source>
</evidence>
<evidence type="ECO:0000256" key="7">
    <source>
        <dbReference type="ARBA" id="ARBA00022691"/>
    </source>
</evidence>
<dbReference type="GO" id="GO:0005737">
    <property type="term" value="C:cytoplasm"/>
    <property type="evidence" value="ECO:0007669"/>
    <property type="project" value="UniProtKB-SubCell"/>
</dbReference>
<dbReference type="PANTHER" id="PTHR11579:SF0">
    <property type="entry name" value="PROTEIN-L-ISOASPARTATE(D-ASPARTATE) O-METHYLTRANSFERASE"/>
    <property type="match status" value="1"/>
</dbReference>
<sequence length="152" mass="16431">PFIIALMTEALELTGSEKVLEVGTGSGYQAAILAELARLVITVERLPTLTEGAKRVLDSLGYTNVVVHLAEKTLGWQAEAPYDAIMVTAGAPRVPVDLLAQLAIGGRLVVPIGSRYVQELYKVTKRRKKNIVQNLGGCRFVSLIGEGAWEEE</sequence>
<dbReference type="EMBL" id="BARW01016898">
    <property type="protein sequence ID" value="GAI96439.1"/>
    <property type="molecule type" value="Genomic_DNA"/>
</dbReference>
<feature type="non-terminal residue" evidence="8">
    <location>
        <position position="1"/>
    </location>
</feature>
<dbReference type="CDD" id="cd02440">
    <property type="entry name" value="AdoMet_MTases"/>
    <property type="match status" value="1"/>
</dbReference>
<accession>X1UVP1</accession>
<dbReference type="SUPFAM" id="SSF53335">
    <property type="entry name" value="S-adenosyl-L-methionine-dependent methyltransferases"/>
    <property type="match status" value="1"/>
</dbReference>
<comment type="subcellular location">
    <subcellularLocation>
        <location evidence="1">Cytoplasm</location>
    </subcellularLocation>
</comment>
<organism evidence="8">
    <name type="scientific">marine sediment metagenome</name>
    <dbReference type="NCBI Taxonomy" id="412755"/>
    <lineage>
        <taxon>unclassified sequences</taxon>
        <taxon>metagenomes</taxon>
        <taxon>ecological metagenomes</taxon>
    </lineage>
</organism>
<dbReference type="PANTHER" id="PTHR11579">
    <property type="entry name" value="PROTEIN-L-ISOASPARTATE O-METHYLTRANSFERASE"/>
    <property type="match status" value="1"/>
</dbReference>
<dbReference type="GO" id="GO:0004719">
    <property type="term" value="F:protein-L-isoaspartate (D-aspartate) O-methyltransferase activity"/>
    <property type="evidence" value="ECO:0007669"/>
    <property type="project" value="UniProtKB-EC"/>
</dbReference>
<keyword evidence="4" id="KW-0963">Cytoplasm</keyword>
<dbReference type="AlphaFoldDB" id="X1UVP1"/>
<keyword evidence="5" id="KW-0489">Methyltransferase</keyword>
<evidence type="ECO:0000256" key="5">
    <source>
        <dbReference type="ARBA" id="ARBA00022603"/>
    </source>
</evidence>
<evidence type="ECO:0000256" key="4">
    <source>
        <dbReference type="ARBA" id="ARBA00022490"/>
    </source>
</evidence>
<name>X1UVP1_9ZZZZ</name>
<reference evidence="8" key="1">
    <citation type="journal article" date="2014" name="Front. Microbiol.">
        <title>High frequency of phylogenetically diverse reductive dehalogenase-homologous genes in deep subseafloor sedimentary metagenomes.</title>
        <authorList>
            <person name="Kawai M."/>
            <person name="Futagami T."/>
            <person name="Toyoda A."/>
            <person name="Takaki Y."/>
            <person name="Nishi S."/>
            <person name="Hori S."/>
            <person name="Arai W."/>
            <person name="Tsubouchi T."/>
            <person name="Morono Y."/>
            <person name="Uchiyama I."/>
            <person name="Ito T."/>
            <person name="Fujiyama A."/>
            <person name="Inagaki F."/>
            <person name="Takami H."/>
        </authorList>
    </citation>
    <scope>NUCLEOTIDE SEQUENCE</scope>
    <source>
        <strain evidence="8">Expedition CK06-06</strain>
    </source>
</reference>
<dbReference type="InterPro" id="IPR000682">
    <property type="entry name" value="PCMT"/>
</dbReference>
<protein>
    <recommendedName>
        <fullName evidence="3">protein-L-isoaspartate(D-aspartate) O-methyltransferase</fullName>
        <ecNumber evidence="3">2.1.1.77</ecNumber>
    </recommendedName>
</protein>
<comment type="caution">
    <text evidence="8">The sequence shown here is derived from an EMBL/GenBank/DDBJ whole genome shotgun (WGS) entry which is preliminary data.</text>
</comment>
<dbReference type="Gene3D" id="3.40.50.150">
    <property type="entry name" value="Vaccinia Virus protein VP39"/>
    <property type="match status" value="1"/>
</dbReference>
<keyword evidence="7" id="KW-0949">S-adenosyl-L-methionine</keyword>
<proteinExistence type="inferred from homology"/>
<keyword evidence="6" id="KW-0808">Transferase</keyword>
<evidence type="ECO:0000256" key="6">
    <source>
        <dbReference type="ARBA" id="ARBA00022679"/>
    </source>
</evidence>
<dbReference type="GO" id="GO:0032259">
    <property type="term" value="P:methylation"/>
    <property type="evidence" value="ECO:0007669"/>
    <property type="project" value="UniProtKB-KW"/>
</dbReference>
<comment type="similarity">
    <text evidence="2">Belongs to the methyltransferase superfamily. L-isoaspartyl/D-aspartyl protein methyltransferase family.</text>
</comment>
<dbReference type="Pfam" id="PF01135">
    <property type="entry name" value="PCMT"/>
    <property type="match status" value="1"/>
</dbReference>
<evidence type="ECO:0000313" key="8">
    <source>
        <dbReference type="EMBL" id="GAI96439.1"/>
    </source>
</evidence>